<dbReference type="InterPro" id="IPR011250">
    <property type="entry name" value="OMP/PagP_B-barrel"/>
</dbReference>
<name>A0A832PQH8_9RHOB</name>
<proteinExistence type="predicted"/>
<dbReference type="SUPFAM" id="SSF56925">
    <property type="entry name" value="OMPA-like"/>
    <property type="match status" value="1"/>
</dbReference>
<dbReference type="RefSeq" id="WP_303731482.1">
    <property type="nucleotide sequence ID" value="NZ_DULP01000249.1"/>
</dbReference>
<evidence type="ECO:0000313" key="5">
    <source>
        <dbReference type="Proteomes" id="UP000580830"/>
    </source>
</evidence>
<dbReference type="EMBL" id="DULP01000249">
    <property type="protein sequence ID" value="HHW35560.1"/>
    <property type="molecule type" value="Genomic_DNA"/>
</dbReference>
<organism evidence="4 5">
    <name type="scientific">Paracoccus solventivorans</name>
    <dbReference type="NCBI Taxonomy" id="53463"/>
    <lineage>
        <taxon>Bacteria</taxon>
        <taxon>Pseudomonadati</taxon>
        <taxon>Pseudomonadota</taxon>
        <taxon>Alphaproteobacteria</taxon>
        <taxon>Rhodobacterales</taxon>
        <taxon>Paracoccaceae</taxon>
        <taxon>Paracoccus</taxon>
    </lineage>
</organism>
<accession>A0A832PQH8</accession>
<dbReference type="AlphaFoldDB" id="A0A832PQH8"/>
<feature type="signal peptide" evidence="2">
    <location>
        <begin position="1"/>
        <end position="21"/>
    </location>
</feature>
<sequence length="226" mass="24095">MNIVLVPTAVAAVLATTAATAGGYAAPIIAVEPVAAAPILQPMRDWTGFYGGLQFGRVGMEGKPGCDKWANPKNNLGKLSSLCSLDESGAQYGVHIGYLRDFGRIVVGAELSYDKLKVKDIDLWGDGLVFPDANGDMLRAKLLAGYDAGRLLPYATAGVAKATLDFVDIDNIPHSGKDTAFGYGVGMKFMASERFLMGVDWMTHEFNTTNGKADIDTLSLSASYRF</sequence>
<dbReference type="Gene3D" id="2.40.160.20">
    <property type="match status" value="1"/>
</dbReference>
<evidence type="ECO:0000313" key="4">
    <source>
        <dbReference type="EMBL" id="HHW35560.1"/>
    </source>
</evidence>
<keyword evidence="1 2" id="KW-0732">Signal</keyword>
<protein>
    <submittedName>
        <fullName evidence="4">Porin family protein</fullName>
    </submittedName>
</protein>
<reference evidence="4 5" key="1">
    <citation type="journal article" date="2020" name="Biotechnol. Biofuels">
        <title>New insights from the biogas microbiome by comprehensive genome-resolved metagenomics of nearly 1600 species originating from multiple anaerobic digesters.</title>
        <authorList>
            <person name="Campanaro S."/>
            <person name="Treu L."/>
            <person name="Rodriguez-R L.M."/>
            <person name="Kovalovszki A."/>
            <person name="Ziels R.M."/>
            <person name="Maus I."/>
            <person name="Zhu X."/>
            <person name="Kougias P.G."/>
            <person name="Basile A."/>
            <person name="Luo G."/>
            <person name="Schluter A."/>
            <person name="Konstantinidis K.T."/>
            <person name="Angelidaki I."/>
        </authorList>
    </citation>
    <scope>NUCLEOTIDE SEQUENCE [LARGE SCALE GENOMIC DNA]</scope>
    <source>
        <strain evidence="4">AS04akNAM_125</strain>
    </source>
</reference>
<evidence type="ECO:0000259" key="3">
    <source>
        <dbReference type="Pfam" id="PF13505"/>
    </source>
</evidence>
<feature type="chain" id="PRO_5032621800" evidence="2">
    <location>
        <begin position="22"/>
        <end position="226"/>
    </location>
</feature>
<feature type="domain" description="Outer membrane protein beta-barrel" evidence="3">
    <location>
        <begin position="43"/>
        <end position="226"/>
    </location>
</feature>
<dbReference type="Pfam" id="PF13505">
    <property type="entry name" value="OMP_b-brl"/>
    <property type="match status" value="1"/>
</dbReference>
<gene>
    <name evidence="4" type="ORF">GXX24_15700</name>
</gene>
<dbReference type="InterPro" id="IPR027385">
    <property type="entry name" value="Beta-barrel_OMP"/>
</dbReference>
<evidence type="ECO:0000256" key="1">
    <source>
        <dbReference type="ARBA" id="ARBA00022729"/>
    </source>
</evidence>
<dbReference type="Proteomes" id="UP000580830">
    <property type="component" value="Unassembled WGS sequence"/>
</dbReference>
<comment type="caution">
    <text evidence="4">The sequence shown here is derived from an EMBL/GenBank/DDBJ whole genome shotgun (WGS) entry which is preliminary data.</text>
</comment>
<evidence type="ECO:0000256" key="2">
    <source>
        <dbReference type="SAM" id="SignalP"/>
    </source>
</evidence>